<dbReference type="EMBL" id="MPRL01000096">
    <property type="protein sequence ID" value="OOZ38378.1"/>
    <property type="molecule type" value="Genomic_DNA"/>
</dbReference>
<reference evidence="4 5" key="1">
    <citation type="submission" date="2016-11" db="EMBL/GenBank/DDBJ databases">
        <title>Mixed transmission modes and dynamic genome evolution in an obligate animal-bacterial symbiosis.</title>
        <authorList>
            <person name="Russell S.L."/>
            <person name="Corbett-Detig R.B."/>
            <person name="Cavanaugh C.M."/>
        </authorList>
    </citation>
    <scope>NUCLEOTIDE SEQUENCE [LARGE SCALE GENOMIC DNA]</scope>
    <source>
        <strain evidence="4">Sveles-Q1</strain>
    </source>
</reference>
<keyword evidence="5" id="KW-1185">Reference proteome</keyword>
<dbReference type="RefSeq" id="WP_078485040.1">
    <property type="nucleotide sequence ID" value="NZ_MPRL01000096.1"/>
</dbReference>
<evidence type="ECO:0000313" key="5">
    <source>
        <dbReference type="Proteomes" id="UP000191110"/>
    </source>
</evidence>
<evidence type="ECO:0000259" key="3">
    <source>
        <dbReference type="Pfam" id="PF09317"/>
    </source>
</evidence>
<sequence>MDAVRHFTCGAVDRGERPAIATAIAKYHLTERMRKVVNDGMDVLGGRGICMGPHNFLGRIYEAIPISITVEGANILTRNLIIFGQGALRAHPYLLTEMEAAARGDAVAFDRSFGAHQRHLISNLVRGFVYALSDGRLSSTPQSRLKRHLQRLNRLSTALAVCADLMLIGLGGELKRRERLSARLGDMLSQLYIASAAINHFRDHGAHNEERPLLDWVVNDAVARGEQALFELSHNCPRPLIGWLLRQLLLPLGRKARHPSDSEEQQLAELLLQPSTLRDQLTAGIYLPEASHEPLAQLERALSLAAETAPLERRLRKAQRHGVVSGRDELGLINQAVAKGVFSKDEGARMAAAVNARREAITVDDFAPQQLQGVSDEKSQQSA</sequence>
<dbReference type="InterPro" id="IPR036250">
    <property type="entry name" value="AcylCo_DH-like_C"/>
</dbReference>
<name>A0A1T2KZW2_9GAMM</name>
<evidence type="ECO:0000259" key="2">
    <source>
        <dbReference type="Pfam" id="PF00441"/>
    </source>
</evidence>
<dbReference type="GO" id="GO:0003995">
    <property type="term" value="F:acyl-CoA dehydrogenase activity"/>
    <property type="evidence" value="ECO:0007669"/>
    <property type="project" value="InterPro"/>
</dbReference>
<dbReference type="SUPFAM" id="SSF47203">
    <property type="entry name" value="Acyl-CoA dehydrogenase C-terminal domain-like"/>
    <property type="match status" value="1"/>
</dbReference>
<dbReference type="InterPro" id="IPR015396">
    <property type="entry name" value="FadE_C"/>
</dbReference>
<organism evidence="4 5">
    <name type="scientific">Solemya pervernicosa gill symbiont</name>
    <dbReference type="NCBI Taxonomy" id="642797"/>
    <lineage>
        <taxon>Bacteria</taxon>
        <taxon>Pseudomonadati</taxon>
        <taxon>Pseudomonadota</taxon>
        <taxon>Gammaproteobacteria</taxon>
        <taxon>sulfur-oxidizing symbionts</taxon>
    </lineage>
</organism>
<dbReference type="Proteomes" id="UP000191110">
    <property type="component" value="Unassembled WGS sequence"/>
</dbReference>
<dbReference type="OrthoDB" id="9802447at2"/>
<dbReference type="Gene3D" id="1.20.140.10">
    <property type="entry name" value="Butyryl-CoA Dehydrogenase, subunit A, domain 3"/>
    <property type="match status" value="1"/>
</dbReference>
<accession>A0A1T2KZW2</accession>
<evidence type="ECO:0000256" key="1">
    <source>
        <dbReference type="ARBA" id="ARBA00022630"/>
    </source>
</evidence>
<dbReference type="Pfam" id="PF09317">
    <property type="entry name" value="ACDH_C"/>
    <property type="match status" value="1"/>
</dbReference>
<dbReference type="GO" id="GO:0033539">
    <property type="term" value="P:fatty acid beta-oxidation using acyl-CoA dehydrogenase"/>
    <property type="evidence" value="ECO:0007669"/>
    <property type="project" value="InterPro"/>
</dbReference>
<gene>
    <name evidence="4" type="ORF">BOW53_15745</name>
</gene>
<feature type="domain" description="Acyl-CoA dehydrogenase C-terminal bacterial-type" evidence="3">
    <location>
        <begin position="88"/>
        <end position="366"/>
    </location>
</feature>
<evidence type="ECO:0008006" key="6">
    <source>
        <dbReference type="Google" id="ProtNLM"/>
    </source>
</evidence>
<dbReference type="Pfam" id="PF00441">
    <property type="entry name" value="Acyl-CoA_dh_1"/>
    <property type="match status" value="1"/>
</dbReference>
<feature type="domain" description="Acyl-CoA dehydrogenase/oxidase C-terminal" evidence="2">
    <location>
        <begin position="11"/>
        <end position="81"/>
    </location>
</feature>
<dbReference type="InterPro" id="IPR009075">
    <property type="entry name" value="AcylCo_DH/oxidase_C"/>
</dbReference>
<evidence type="ECO:0000313" key="4">
    <source>
        <dbReference type="EMBL" id="OOZ38378.1"/>
    </source>
</evidence>
<comment type="caution">
    <text evidence="4">The sequence shown here is derived from an EMBL/GenBank/DDBJ whole genome shotgun (WGS) entry which is preliminary data.</text>
</comment>
<proteinExistence type="predicted"/>
<keyword evidence="1" id="KW-0285">Flavoprotein</keyword>
<protein>
    <recommendedName>
        <fullName evidence="6">Acyl-CoA dehydrogenase</fullName>
    </recommendedName>
</protein>
<dbReference type="AlphaFoldDB" id="A0A1T2KZW2"/>